<proteinExistence type="predicted"/>
<evidence type="ECO:0000313" key="5">
    <source>
        <dbReference type="EMBL" id="CAB4976856.1"/>
    </source>
</evidence>
<dbReference type="SUPFAM" id="SSF53850">
    <property type="entry name" value="Periplasmic binding protein-like II"/>
    <property type="match status" value="1"/>
</dbReference>
<keyword evidence="4" id="KW-0574">Periplasm</keyword>
<protein>
    <submittedName>
        <fullName evidence="6">Unannotated protein</fullName>
    </submittedName>
</protein>
<comment type="subcellular location">
    <subcellularLocation>
        <location evidence="1">Periplasm</location>
    </subcellularLocation>
</comment>
<evidence type="ECO:0000256" key="1">
    <source>
        <dbReference type="ARBA" id="ARBA00004418"/>
    </source>
</evidence>
<organism evidence="6">
    <name type="scientific">freshwater metagenome</name>
    <dbReference type="NCBI Taxonomy" id="449393"/>
    <lineage>
        <taxon>unclassified sequences</taxon>
        <taxon>metagenomes</taxon>
        <taxon>ecological metagenomes</taxon>
    </lineage>
</organism>
<name>A0A6J7PRD1_9ZZZZ</name>
<dbReference type="InterPro" id="IPR006059">
    <property type="entry name" value="SBP"/>
</dbReference>
<dbReference type="EMBL" id="CAFBOM010000025">
    <property type="protein sequence ID" value="CAB4976856.1"/>
    <property type="molecule type" value="Genomic_DNA"/>
</dbReference>
<dbReference type="PROSITE" id="PS51257">
    <property type="entry name" value="PROKAR_LIPOPROTEIN"/>
    <property type="match status" value="1"/>
</dbReference>
<keyword evidence="3" id="KW-0732">Signal</keyword>
<dbReference type="PANTHER" id="PTHR30222">
    <property type="entry name" value="SPERMIDINE/PUTRESCINE-BINDING PERIPLASMIC PROTEIN"/>
    <property type="match status" value="1"/>
</dbReference>
<dbReference type="PRINTS" id="PR00909">
    <property type="entry name" value="SPERMDNBNDNG"/>
</dbReference>
<dbReference type="GO" id="GO:0015846">
    <property type="term" value="P:polyamine transport"/>
    <property type="evidence" value="ECO:0007669"/>
    <property type="project" value="InterPro"/>
</dbReference>
<evidence type="ECO:0000256" key="2">
    <source>
        <dbReference type="ARBA" id="ARBA00022448"/>
    </source>
</evidence>
<dbReference type="GO" id="GO:0019808">
    <property type="term" value="F:polyamine binding"/>
    <property type="evidence" value="ECO:0007669"/>
    <property type="project" value="InterPro"/>
</dbReference>
<dbReference type="AlphaFoldDB" id="A0A6J7PRD1"/>
<dbReference type="EMBL" id="CAFBPD010000084">
    <property type="protein sequence ID" value="CAB5005122.1"/>
    <property type="molecule type" value="Genomic_DNA"/>
</dbReference>
<reference evidence="6" key="1">
    <citation type="submission" date="2020-05" db="EMBL/GenBank/DDBJ databases">
        <authorList>
            <person name="Chiriac C."/>
            <person name="Salcher M."/>
            <person name="Ghai R."/>
            <person name="Kavagutti S V."/>
        </authorList>
    </citation>
    <scope>NUCLEOTIDE SEQUENCE</scope>
</reference>
<keyword evidence="2" id="KW-0813">Transport</keyword>
<dbReference type="PANTHER" id="PTHR30222:SF17">
    <property type="entry name" value="SPERMIDINE_PUTRESCINE-BINDING PERIPLASMIC PROTEIN"/>
    <property type="match status" value="1"/>
</dbReference>
<sequence length="374" mass="40722">MKPMERSRLLRATRLPMAAAVALVALAACGGTSDATDTSTGLAPDKGSVTVLTWEGYHDQAMLEEYAKKSGVNVTQITAGSVDEMFAKAQSSQGQIDLVYFDLGNVDRYYKAGLLEPLDPSKVPNVKNISPGLPWEPGVTVDEKLYGLPYNWGTLPLMWSKEAFPTPPTSWKVLWDPQYAGKVSIPDDSYLGIPMVALAQGINDPYQLDDAGFATVKSGLESLRPQVKTLSAGFNDQANLFASGDAVVGYAQNVAVVNQLNENGDKFAYGFPTEGTPFWIDSSMMMKGANRQEVYDLINYTLDIPWQAKFIEATGSAGVITYDAAASLVPADALAKSEIVNLQDPNFWESMKPMVTPNRMDERVALWNEFKAGF</sequence>
<accession>A0A6J7PRD1</accession>
<dbReference type="Pfam" id="PF13416">
    <property type="entry name" value="SBP_bac_8"/>
    <property type="match status" value="1"/>
</dbReference>
<dbReference type="Gene3D" id="3.40.190.10">
    <property type="entry name" value="Periplasmic binding protein-like II"/>
    <property type="match status" value="2"/>
</dbReference>
<dbReference type="GO" id="GO:0042597">
    <property type="term" value="C:periplasmic space"/>
    <property type="evidence" value="ECO:0007669"/>
    <property type="project" value="UniProtKB-SubCell"/>
</dbReference>
<dbReference type="InterPro" id="IPR001188">
    <property type="entry name" value="Sperm_putr-bd"/>
</dbReference>
<gene>
    <name evidence="5" type="ORF">UFOPK3957_00253</name>
    <name evidence="6" type="ORF">UFOPK4061_00571</name>
</gene>
<evidence type="ECO:0000313" key="6">
    <source>
        <dbReference type="EMBL" id="CAB5005122.1"/>
    </source>
</evidence>
<evidence type="ECO:0000256" key="4">
    <source>
        <dbReference type="ARBA" id="ARBA00022764"/>
    </source>
</evidence>
<evidence type="ECO:0000256" key="3">
    <source>
        <dbReference type="ARBA" id="ARBA00022729"/>
    </source>
</evidence>